<sequence length="62" mass="7318">MHFIHQEMSNLFSKFQGCIIDRTSKIYQNLPIQNMFQHYTIRSLNRVTLVGGLHLSILELIK</sequence>
<comment type="caution">
    <text evidence="1">The sequence shown here is derived from an EMBL/GenBank/DDBJ whole genome shotgun (WGS) entry which is preliminary data.</text>
</comment>
<keyword evidence="2" id="KW-1185">Reference proteome</keyword>
<gene>
    <name evidence="1" type="ORF">BpHYR1_014506</name>
</gene>
<protein>
    <submittedName>
        <fullName evidence="1">Uncharacterized protein</fullName>
    </submittedName>
</protein>
<dbReference type="AlphaFoldDB" id="A0A3M7QGK6"/>
<dbReference type="Proteomes" id="UP000276133">
    <property type="component" value="Unassembled WGS sequence"/>
</dbReference>
<accession>A0A3M7QGK6</accession>
<organism evidence="1 2">
    <name type="scientific">Brachionus plicatilis</name>
    <name type="common">Marine rotifer</name>
    <name type="synonym">Brachionus muelleri</name>
    <dbReference type="NCBI Taxonomy" id="10195"/>
    <lineage>
        <taxon>Eukaryota</taxon>
        <taxon>Metazoa</taxon>
        <taxon>Spiralia</taxon>
        <taxon>Gnathifera</taxon>
        <taxon>Rotifera</taxon>
        <taxon>Eurotatoria</taxon>
        <taxon>Monogononta</taxon>
        <taxon>Pseudotrocha</taxon>
        <taxon>Ploima</taxon>
        <taxon>Brachionidae</taxon>
        <taxon>Brachionus</taxon>
    </lineage>
</organism>
<dbReference type="EMBL" id="REGN01006307">
    <property type="protein sequence ID" value="RNA10095.1"/>
    <property type="molecule type" value="Genomic_DNA"/>
</dbReference>
<name>A0A3M7QGK6_BRAPC</name>
<evidence type="ECO:0000313" key="1">
    <source>
        <dbReference type="EMBL" id="RNA10095.1"/>
    </source>
</evidence>
<proteinExistence type="predicted"/>
<reference evidence="1 2" key="1">
    <citation type="journal article" date="2018" name="Sci. Rep.">
        <title>Genomic signatures of local adaptation to the degree of environmental predictability in rotifers.</title>
        <authorList>
            <person name="Franch-Gras L."/>
            <person name="Hahn C."/>
            <person name="Garcia-Roger E.M."/>
            <person name="Carmona M.J."/>
            <person name="Serra M."/>
            <person name="Gomez A."/>
        </authorList>
    </citation>
    <scope>NUCLEOTIDE SEQUENCE [LARGE SCALE GENOMIC DNA]</scope>
    <source>
        <strain evidence="1">HYR1</strain>
    </source>
</reference>
<evidence type="ECO:0000313" key="2">
    <source>
        <dbReference type="Proteomes" id="UP000276133"/>
    </source>
</evidence>